<dbReference type="PANTHER" id="PTHR14969:SF13">
    <property type="entry name" value="AT30094P"/>
    <property type="match status" value="1"/>
</dbReference>
<sequence length="216" mass="23773">MKAHKTSWFIASGLSLFGFLVIAFFVAFNEAALKTIDQPISQFIRGTLTPSKTTFFSTMTVFGNTTTIVALTLIGIIALYKWQGRMTAAWLFINAALVQGAGNLLLKALFNRPRPSVDHLVYASNTSFPSGHSMGSMLFYGTLIFLLPTIIHQRTLRIISQCILACIILLVGTSRIYLGVHYPTDVLGGFFIGFAWLCFSYPIMLSLQTKSQLGGN</sequence>
<dbReference type="Gene3D" id="1.20.144.10">
    <property type="entry name" value="Phosphatidic acid phosphatase type 2/haloperoxidase"/>
    <property type="match status" value="2"/>
</dbReference>
<reference evidence="1 2" key="1">
    <citation type="journal article" date="2010" name="Int. J. Syst. Evol. Microbiol.">
        <title>Vagococcus penaei sp. nov., isolated from spoilage microbiota of cooked shrimp (Penaeus vannamei).</title>
        <authorList>
            <person name="Jaffres E."/>
            <person name="Prevost H."/>
            <person name="Rossero A."/>
            <person name="Joffraud J.J."/>
            <person name="Dousset X."/>
        </authorList>
    </citation>
    <scope>NUCLEOTIDE SEQUENCE [LARGE SCALE GENOMIC DNA]</scope>
    <source>
        <strain evidence="1 2">CD276</strain>
    </source>
</reference>
<dbReference type="PANTHER" id="PTHR14969">
    <property type="entry name" value="SPHINGOSINE-1-PHOSPHATE PHOSPHOHYDROLASE"/>
    <property type="match status" value="1"/>
</dbReference>
<evidence type="ECO:0000313" key="2">
    <source>
        <dbReference type="Proteomes" id="UP000188246"/>
    </source>
</evidence>
<keyword evidence="2" id="KW-1185">Reference proteome</keyword>
<dbReference type="InterPro" id="IPR000326">
    <property type="entry name" value="PAP2/HPO"/>
</dbReference>
<evidence type="ECO:0000313" key="1">
    <source>
        <dbReference type="EMBL" id="AQP53946.1"/>
    </source>
</evidence>
<dbReference type="Pfam" id="PF01569">
    <property type="entry name" value="PAP2"/>
    <property type="match status" value="1"/>
</dbReference>
<dbReference type="CDD" id="cd03392">
    <property type="entry name" value="PAP2_like_2"/>
    <property type="match status" value="1"/>
</dbReference>
<dbReference type="EMBL" id="CP019609">
    <property type="protein sequence ID" value="AQP53946.1"/>
    <property type="molecule type" value="Genomic_DNA"/>
</dbReference>
<dbReference type="SMART" id="SM00014">
    <property type="entry name" value="acidPPc"/>
    <property type="match status" value="1"/>
</dbReference>
<dbReference type="OrthoDB" id="9789113at2"/>
<dbReference type="SUPFAM" id="SSF48317">
    <property type="entry name" value="Acid phosphatase/Vanadium-dependent haloperoxidase"/>
    <property type="match status" value="1"/>
</dbReference>
<dbReference type="Proteomes" id="UP000188246">
    <property type="component" value="Chromosome"/>
</dbReference>
<dbReference type="AlphaFoldDB" id="A0A1Q2D695"/>
<dbReference type="InterPro" id="IPR036938">
    <property type="entry name" value="PAP2/HPO_sf"/>
</dbReference>
<accession>A0A1Q2D695</accession>
<dbReference type="STRING" id="633807.BW732_06745"/>
<name>A0A1Q2D695_9ENTE</name>
<organism evidence="1 2">
    <name type="scientific">Vagococcus penaei</name>
    <dbReference type="NCBI Taxonomy" id="633807"/>
    <lineage>
        <taxon>Bacteria</taxon>
        <taxon>Bacillati</taxon>
        <taxon>Bacillota</taxon>
        <taxon>Bacilli</taxon>
        <taxon>Lactobacillales</taxon>
        <taxon>Enterococcaceae</taxon>
        <taxon>Vagococcus</taxon>
    </lineage>
</organism>
<protein>
    <submittedName>
        <fullName evidence="1">Uncharacterized protein</fullName>
    </submittedName>
</protein>
<proteinExistence type="predicted"/>
<dbReference type="RefSeq" id="WP_077276023.1">
    <property type="nucleotide sequence ID" value="NZ_CP019609.1"/>
</dbReference>
<dbReference type="KEGG" id="vpi:BW732_06745"/>
<gene>
    <name evidence="1" type="ORF">BW732_06745</name>
</gene>